<feature type="domain" description="Glycoside hydrolase family 29 N-terminal" evidence="6">
    <location>
        <begin position="11"/>
        <end position="87"/>
    </location>
</feature>
<evidence type="ECO:0000256" key="1">
    <source>
        <dbReference type="ARBA" id="ARBA00007951"/>
    </source>
</evidence>
<dbReference type="EMBL" id="MN740597">
    <property type="protein sequence ID" value="QHS78449.1"/>
    <property type="molecule type" value="Genomic_DNA"/>
</dbReference>
<dbReference type="PANTHER" id="PTHR10030:SF37">
    <property type="entry name" value="ALPHA-L-FUCOSIDASE-RELATED"/>
    <property type="match status" value="1"/>
</dbReference>
<name>A0A6C0AFA0_9ZZZZ</name>
<reference evidence="7" key="1">
    <citation type="journal article" date="2020" name="Nature">
        <title>Giant virus diversity and host interactions through global metagenomics.</title>
        <authorList>
            <person name="Schulz F."/>
            <person name="Roux S."/>
            <person name="Paez-Espino D."/>
            <person name="Jungbluth S."/>
            <person name="Walsh D.A."/>
            <person name="Denef V.J."/>
            <person name="McMahon K.D."/>
            <person name="Konstantinidis K.T."/>
            <person name="Eloe-Fadrosh E.A."/>
            <person name="Kyrpides N.C."/>
            <person name="Woyke T."/>
        </authorList>
    </citation>
    <scope>NUCLEOTIDE SEQUENCE</scope>
    <source>
        <strain evidence="7">GVMAG-S-1021933-23</strain>
    </source>
</reference>
<keyword evidence="5" id="KW-0326">Glycosidase</keyword>
<dbReference type="GO" id="GO:0005764">
    <property type="term" value="C:lysosome"/>
    <property type="evidence" value="ECO:0007669"/>
    <property type="project" value="TreeGrafter"/>
</dbReference>
<accession>A0A6C0AFA0</accession>
<evidence type="ECO:0000256" key="5">
    <source>
        <dbReference type="ARBA" id="ARBA00023295"/>
    </source>
</evidence>
<keyword evidence="3" id="KW-0732">Signal</keyword>
<proteinExistence type="inferred from homology"/>
<evidence type="ECO:0000313" key="7">
    <source>
        <dbReference type="EMBL" id="QHS78449.1"/>
    </source>
</evidence>
<dbReference type="InterPro" id="IPR000933">
    <property type="entry name" value="Glyco_hydro_29"/>
</dbReference>
<evidence type="ECO:0000256" key="3">
    <source>
        <dbReference type="ARBA" id="ARBA00022729"/>
    </source>
</evidence>
<evidence type="ECO:0000256" key="2">
    <source>
        <dbReference type="ARBA" id="ARBA00012662"/>
    </source>
</evidence>
<dbReference type="SUPFAM" id="SSF51445">
    <property type="entry name" value="(Trans)glycosidases"/>
    <property type="match status" value="1"/>
</dbReference>
<dbReference type="GO" id="GO:0006004">
    <property type="term" value="P:fucose metabolic process"/>
    <property type="evidence" value="ECO:0007669"/>
    <property type="project" value="TreeGrafter"/>
</dbReference>
<dbReference type="GO" id="GO:0004560">
    <property type="term" value="F:alpha-L-fucosidase activity"/>
    <property type="evidence" value="ECO:0007669"/>
    <property type="project" value="InterPro"/>
</dbReference>
<evidence type="ECO:0000259" key="6">
    <source>
        <dbReference type="Pfam" id="PF01120"/>
    </source>
</evidence>
<organism evidence="7">
    <name type="scientific">viral metagenome</name>
    <dbReference type="NCBI Taxonomy" id="1070528"/>
    <lineage>
        <taxon>unclassified sequences</taxon>
        <taxon>metagenomes</taxon>
        <taxon>organismal metagenomes</taxon>
    </lineage>
</organism>
<sequence>MPEYVSYRVYKDRFIPDEKLKNWQHINTIGYSWGFNKEQEEYDYKTGKELFEIYEKVKSLGGNLLLNIGPNGEGIIPKYELKALKELVGLICN</sequence>
<dbReference type="AlphaFoldDB" id="A0A6C0AFA0"/>
<evidence type="ECO:0000256" key="4">
    <source>
        <dbReference type="ARBA" id="ARBA00022801"/>
    </source>
</evidence>
<dbReference type="GO" id="GO:0016139">
    <property type="term" value="P:glycoside catabolic process"/>
    <property type="evidence" value="ECO:0007669"/>
    <property type="project" value="TreeGrafter"/>
</dbReference>
<dbReference type="PANTHER" id="PTHR10030">
    <property type="entry name" value="ALPHA-L-FUCOSIDASE"/>
    <property type="match status" value="1"/>
</dbReference>
<protein>
    <recommendedName>
        <fullName evidence="2">alpha-L-fucosidase</fullName>
        <ecNumber evidence="2">3.2.1.51</ecNumber>
    </recommendedName>
</protein>
<dbReference type="InterPro" id="IPR017853">
    <property type="entry name" value="GH"/>
</dbReference>
<comment type="similarity">
    <text evidence="1">Belongs to the glycosyl hydrolase 29 family.</text>
</comment>
<dbReference type="Pfam" id="PF01120">
    <property type="entry name" value="Alpha_L_fucos"/>
    <property type="match status" value="1"/>
</dbReference>
<dbReference type="EC" id="3.2.1.51" evidence="2"/>
<dbReference type="InterPro" id="IPR057739">
    <property type="entry name" value="Glyco_hydro_29_N"/>
</dbReference>
<keyword evidence="4" id="KW-0378">Hydrolase</keyword>
<dbReference type="Gene3D" id="3.20.20.80">
    <property type="entry name" value="Glycosidases"/>
    <property type="match status" value="1"/>
</dbReference>